<reference evidence="2" key="1">
    <citation type="submission" date="2016-10" db="EMBL/GenBank/DDBJ databases">
        <authorList>
            <person name="Benchimol M."/>
            <person name="Almeida L.G."/>
            <person name="Vasconcelos A.T."/>
            <person name="Perreira-Neves A."/>
            <person name="Rosa I.A."/>
            <person name="Tasca T."/>
            <person name="Bogo M.R."/>
            <person name="de Souza W."/>
        </authorList>
    </citation>
    <scope>NUCLEOTIDE SEQUENCE [LARGE SCALE GENOMIC DNA]</scope>
    <source>
        <strain evidence="2">K</strain>
    </source>
</reference>
<feature type="region of interest" description="Disordered" evidence="1">
    <location>
        <begin position="85"/>
        <end position="107"/>
    </location>
</feature>
<evidence type="ECO:0000256" key="1">
    <source>
        <dbReference type="SAM" id="MobiDB-lite"/>
    </source>
</evidence>
<name>A0A1J4J5Z0_9EUKA</name>
<proteinExistence type="predicted"/>
<feature type="compositionally biased region" description="Basic residues" evidence="1">
    <location>
        <begin position="96"/>
        <end position="107"/>
    </location>
</feature>
<gene>
    <name evidence="2" type="ORF">TRFO_11042</name>
</gene>
<accession>A0A1J4J5Z0</accession>
<evidence type="ECO:0000313" key="3">
    <source>
        <dbReference type="Proteomes" id="UP000179807"/>
    </source>
</evidence>
<dbReference type="GeneID" id="94830510"/>
<protein>
    <submittedName>
        <fullName evidence="2">Uncharacterized protein</fullName>
    </submittedName>
</protein>
<dbReference type="Proteomes" id="UP000179807">
    <property type="component" value="Unassembled WGS sequence"/>
</dbReference>
<keyword evidence="3" id="KW-1185">Reference proteome</keyword>
<sequence length="107" mass="12837">MINLYEINDIQTITQEYNSIQDMPEEIEDIPSKLQKGVELLFAFAFNKNLLANEEEKKLLCEMEIDLMERINDLQFKMNKYQNLEVSSNDNDRMSNRRNKNNNRRDM</sequence>
<comment type="caution">
    <text evidence="2">The sequence shown here is derived from an EMBL/GenBank/DDBJ whole genome shotgun (WGS) entry which is preliminary data.</text>
</comment>
<dbReference type="EMBL" id="MLAK01001304">
    <property type="protein sequence ID" value="OHS94646.1"/>
    <property type="molecule type" value="Genomic_DNA"/>
</dbReference>
<dbReference type="VEuPathDB" id="TrichDB:TRFO_11042"/>
<dbReference type="RefSeq" id="XP_068347783.1">
    <property type="nucleotide sequence ID" value="XM_068495806.1"/>
</dbReference>
<evidence type="ECO:0000313" key="2">
    <source>
        <dbReference type="EMBL" id="OHS94646.1"/>
    </source>
</evidence>
<dbReference type="AlphaFoldDB" id="A0A1J4J5Z0"/>
<organism evidence="2 3">
    <name type="scientific">Tritrichomonas foetus</name>
    <dbReference type="NCBI Taxonomy" id="1144522"/>
    <lineage>
        <taxon>Eukaryota</taxon>
        <taxon>Metamonada</taxon>
        <taxon>Parabasalia</taxon>
        <taxon>Tritrichomonadida</taxon>
        <taxon>Tritrichomonadidae</taxon>
        <taxon>Tritrichomonas</taxon>
    </lineage>
</organism>